<dbReference type="Pfam" id="PF00005">
    <property type="entry name" value="ABC_tran"/>
    <property type="match status" value="1"/>
</dbReference>
<dbReference type="PANTHER" id="PTHR43776:SF8">
    <property type="entry name" value="ABC TRANSPORTER, ATP-BINDING PROTEIN"/>
    <property type="match status" value="1"/>
</dbReference>
<proteinExistence type="inferred from homology"/>
<evidence type="ECO:0000256" key="4">
    <source>
        <dbReference type="ARBA" id="ARBA00022840"/>
    </source>
</evidence>
<reference evidence="7" key="1">
    <citation type="submission" date="2018-12" db="EMBL/GenBank/DDBJ databases">
        <title>Tengunoibacter tsumagoiensis gen. nov., sp. nov., Dictyobacter kobayashii sp. nov., D. alpinus sp. nov., and D. joshuensis sp. nov. and description of Dictyobacteraceae fam. nov. within the order Ktedonobacterales isolated from Tengu-no-mugimeshi.</title>
        <authorList>
            <person name="Wang C.M."/>
            <person name="Zheng Y."/>
            <person name="Sakai Y."/>
            <person name="Toyoda A."/>
            <person name="Minakuchi Y."/>
            <person name="Abe K."/>
            <person name="Yokota A."/>
            <person name="Yabe S."/>
        </authorList>
    </citation>
    <scope>NUCLEOTIDE SEQUENCE [LARGE SCALE GENOMIC DNA]</scope>
    <source>
        <strain evidence="7">Uno11</strain>
    </source>
</reference>
<name>A0A402AU64_9CHLR</name>
<dbReference type="Pfam" id="PF08352">
    <property type="entry name" value="oligo_HPY"/>
    <property type="match status" value="1"/>
</dbReference>
<keyword evidence="2" id="KW-0813">Transport</keyword>
<dbReference type="Proteomes" id="UP000287188">
    <property type="component" value="Unassembled WGS sequence"/>
</dbReference>
<comment type="similarity">
    <text evidence="1">Belongs to the ABC transporter superfamily.</text>
</comment>
<dbReference type="FunFam" id="3.40.50.300:FF:000016">
    <property type="entry name" value="Oligopeptide ABC transporter ATP-binding component"/>
    <property type="match status" value="1"/>
</dbReference>
<dbReference type="CDD" id="cd03257">
    <property type="entry name" value="ABC_NikE_OppD_transporters"/>
    <property type="match status" value="1"/>
</dbReference>
<dbReference type="SUPFAM" id="SSF52540">
    <property type="entry name" value="P-loop containing nucleoside triphosphate hydrolases"/>
    <property type="match status" value="1"/>
</dbReference>
<keyword evidence="3" id="KW-0547">Nucleotide-binding</keyword>
<dbReference type="PROSITE" id="PS00211">
    <property type="entry name" value="ABC_TRANSPORTER_1"/>
    <property type="match status" value="1"/>
</dbReference>
<dbReference type="InterPro" id="IPR050319">
    <property type="entry name" value="ABC_transp_ATP-bind"/>
</dbReference>
<gene>
    <name evidence="6" type="ORF">KDK_64620</name>
</gene>
<dbReference type="InterPro" id="IPR027417">
    <property type="entry name" value="P-loop_NTPase"/>
</dbReference>
<dbReference type="Gene3D" id="3.40.50.300">
    <property type="entry name" value="P-loop containing nucleotide triphosphate hydrolases"/>
    <property type="match status" value="1"/>
</dbReference>
<dbReference type="SMART" id="SM00382">
    <property type="entry name" value="AAA"/>
    <property type="match status" value="1"/>
</dbReference>
<dbReference type="RefSeq" id="WP_246035631.1">
    <property type="nucleotide sequence ID" value="NZ_BIFS01000002.1"/>
</dbReference>
<dbReference type="AlphaFoldDB" id="A0A402AU64"/>
<organism evidence="6 7">
    <name type="scientific">Dictyobacter kobayashii</name>
    <dbReference type="NCBI Taxonomy" id="2014872"/>
    <lineage>
        <taxon>Bacteria</taxon>
        <taxon>Bacillati</taxon>
        <taxon>Chloroflexota</taxon>
        <taxon>Ktedonobacteria</taxon>
        <taxon>Ktedonobacterales</taxon>
        <taxon>Dictyobacteraceae</taxon>
        <taxon>Dictyobacter</taxon>
    </lineage>
</organism>
<dbReference type="NCBIfam" id="TIGR01727">
    <property type="entry name" value="oligo_HPY"/>
    <property type="match status" value="1"/>
</dbReference>
<keyword evidence="7" id="KW-1185">Reference proteome</keyword>
<evidence type="ECO:0000313" key="7">
    <source>
        <dbReference type="Proteomes" id="UP000287188"/>
    </source>
</evidence>
<evidence type="ECO:0000256" key="2">
    <source>
        <dbReference type="ARBA" id="ARBA00022448"/>
    </source>
</evidence>
<dbReference type="PANTHER" id="PTHR43776">
    <property type="entry name" value="TRANSPORT ATP-BINDING PROTEIN"/>
    <property type="match status" value="1"/>
</dbReference>
<evidence type="ECO:0000256" key="3">
    <source>
        <dbReference type="ARBA" id="ARBA00022741"/>
    </source>
</evidence>
<dbReference type="GO" id="GO:0016887">
    <property type="term" value="F:ATP hydrolysis activity"/>
    <property type="evidence" value="ECO:0007669"/>
    <property type="project" value="InterPro"/>
</dbReference>
<evidence type="ECO:0000313" key="6">
    <source>
        <dbReference type="EMBL" id="GCE22662.1"/>
    </source>
</evidence>
<dbReference type="InterPro" id="IPR017871">
    <property type="entry name" value="ABC_transporter-like_CS"/>
</dbReference>
<dbReference type="GO" id="GO:0055085">
    <property type="term" value="P:transmembrane transport"/>
    <property type="evidence" value="ECO:0007669"/>
    <property type="project" value="UniProtKB-ARBA"/>
</dbReference>
<sequence length="365" mass="40606">MSQDAMSHNSTATENVETRKPILEAVNLQKYFPVNQNNPFAPKQYVHAVEDATLALYPGHATALVGESGSGKTTIARMLARIYDPTGGTMRFQNEDLKLSRSSSSLRSYRRHVQMVFQDPFGSLNPVHNIRYHLSRPLRIFGHARSRKEVDEQVLALLNRVSLTPAEQFIEKFPHQLSGGQRQRVAIARALVAQPEVLLADEPVSMLDVSIRLDILNLLLRLKDEEHIALLFITHDIASARYFAEDTLVMYAGQVVEGGPSDEIIQTPKHPYTQLLLSAAPDPQSVREKGKNKLPARGEIPSLIKPPSGCRFHPRCPHAMPICKERVPGRTDLGNGHWTNCFLYGEGVAENGSSVITTVPNQKKS</sequence>
<evidence type="ECO:0000259" key="5">
    <source>
        <dbReference type="PROSITE" id="PS50893"/>
    </source>
</evidence>
<dbReference type="EMBL" id="BIFS01000002">
    <property type="protein sequence ID" value="GCE22662.1"/>
    <property type="molecule type" value="Genomic_DNA"/>
</dbReference>
<keyword evidence="4 6" id="KW-0067">ATP-binding</keyword>
<protein>
    <submittedName>
        <fullName evidence="6">Dipeptide/oligopeptide/nickel ABC transporter ATP-binding protein</fullName>
    </submittedName>
</protein>
<dbReference type="InterPro" id="IPR013563">
    <property type="entry name" value="Oligopep_ABC_C"/>
</dbReference>
<dbReference type="GO" id="GO:0005524">
    <property type="term" value="F:ATP binding"/>
    <property type="evidence" value="ECO:0007669"/>
    <property type="project" value="UniProtKB-KW"/>
</dbReference>
<dbReference type="GO" id="GO:0015833">
    <property type="term" value="P:peptide transport"/>
    <property type="evidence" value="ECO:0007669"/>
    <property type="project" value="InterPro"/>
</dbReference>
<evidence type="ECO:0000256" key="1">
    <source>
        <dbReference type="ARBA" id="ARBA00005417"/>
    </source>
</evidence>
<dbReference type="InterPro" id="IPR003593">
    <property type="entry name" value="AAA+_ATPase"/>
</dbReference>
<dbReference type="PROSITE" id="PS50893">
    <property type="entry name" value="ABC_TRANSPORTER_2"/>
    <property type="match status" value="1"/>
</dbReference>
<dbReference type="InterPro" id="IPR003439">
    <property type="entry name" value="ABC_transporter-like_ATP-bd"/>
</dbReference>
<feature type="domain" description="ABC transporter" evidence="5">
    <location>
        <begin position="23"/>
        <end position="277"/>
    </location>
</feature>
<accession>A0A402AU64</accession>
<comment type="caution">
    <text evidence="6">The sequence shown here is derived from an EMBL/GenBank/DDBJ whole genome shotgun (WGS) entry which is preliminary data.</text>
</comment>